<sequence length="88" mass="10066">MPVLFTSNIFLEELSFSEVKQQLHKIIMGSITDNSKPIVNITASWGRIIDVFKCKGMQQFILNRYLKHSYPHSNCGCTRKFGSILSEV</sequence>
<organism evidence="1 2">
    <name type="scientific">Henosepilachna vigintioctopunctata</name>
    <dbReference type="NCBI Taxonomy" id="420089"/>
    <lineage>
        <taxon>Eukaryota</taxon>
        <taxon>Metazoa</taxon>
        <taxon>Ecdysozoa</taxon>
        <taxon>Arthropoda</taxon>
        <taxon>Hexapoda</taxon>
        <taxon>Insecta</taxon>
        <taxon>Pterygota</taxon>
        <taxon>Neoptera</taxon>
        <taxon>Endopterygota</taxon>
        <taxon>Coleoptera</taxon>
        <taxon>Polyphaga</taxon>
        <taxon>Cucujiformia</taxon>
        <taxon>Coccinelloidea</taxon>
        <taxon>Coccinellidae</taxon>
        <taxon>Epilachninae</taxon>
        <taxon>Epilachnini</taxon>
        <taxon>Henosepilachna</taxon>
    </lineage>
</organism>
<proteinExistence type="predicted"/>
<protein>
    <submittedName>
        <fullName evidence="1">Uncharacterized protein</fullName>
    </submittedName>
</protein>
<dbReference type="Proteomes" id="UP001431783">
    <property type="component" value="Unassembled WGS sequence"/>
</dbReference>
<name>A0AAW1V2U2_9CUCU</name>
<accession>A0AAW1V2U2</accession>
<dbReference type="EMBL" id="JARQZJ010000124">
    <property type="protein sequence ID" value="KAK9889992.1"/>
    <property type="molecule type" value="Genomic_DNA"/>
</dbReference>
<dbReference type="AlphaFoldDB" id="A0AAW1V2U2"/>
<keyword evidence="2" id="KW-1185">Reference proteome</keyword>
<reference evidence="1 2" key="1">
    <citation type="submission" date="2023-03" db="EMBL/GenBank/DDBJ databases">
        <title>Genome insight into feeding habits of ladybird beetles.</title>
        <authorList>
            <person name="Li H.-S."/>
            <person name="Huang Y.-H."/>
            <person name="Pang H."/>
        </authorList>
    </citation>
    <scope>NUCLEOTIDE SEQUENCE [LARGE SCALE GENOMIC DNA]</scope>
    <source>
        <strain evidence="1">SYSU_2023b</strain>
        <tissue evidence="1">Whole body</tissue>
    </source>
</reference>
<gene>
    <name evidence="1" type="ORF">WA026_008804</name>
</gene>
<evidence type="ECO:0000313" key="2">
    <source>
        <dbReference type="Proteomes" id="UP001431783"/>
    </source>
</evidence>
<comment type="caution">
    <text evidence="1">The sequence shown here is derived from an EMBL/GenBank/DDBJ whole genome shotgun (WGS) entry which is preliminary data.</text>
</comment>
<evidence type="ECO:0000313" key="1">
    <source>
        <dbReference type="EMBL" id="KAK9889992.1"/>
    </source>
</evidence>